<dbReference type="PANTHER" id="PTHR23072">
    <property type="entry name" value="PHOSPHATIDYLINOSITOL GLYCAN-RELATED"/>
    <property type="match status" value="1"/>
</dbReference>
<keyword evidence="1" id="KW-0732">Signal</keyword>
<evidence type="ECO:0000256" key="1">
    <source>
        <dbReference type="SAM" id="SignalP"/>
    </source>
</evidence>
<dbReference type="SUPFAM" id="SSF53649">
    <property type="entry name" value="Alkaline phosphatase-like"/>
    <property type="match status" value="1"/>
</dbReference>
<sequence length="221" mass="25853">MIFHQFFLAIISVFIYLKGYLPMKQNDFEVIKPPSQILDYKLNVSTLYKPRIERLIFVIIDALREDFVTLDNMPFTYQENNRILKVKVEAPTVTLPRIKALTTGGIPQFVDIILNLGATTKCDDSFLDRAKAAGLNMIFFGDDTWIRMYPDLFMRMDGTTSFFVNDFKEVDDNVTRHLDEEMLNDDWDIMFLHYLGFIDAIAMEFVIVMDLNFQVWIILDT</sequence>
<dbReference type="InterPro" id="IPR017850">
    <property type="entry name" value="Alkaline_phosphatase_core_sf"/>
</dbReference>
<accession>A0ABM1MSA8</accession>
<reference evidence="3" key="1">
    <citation type="submission" date="2025-08" db="UniProtKB">
        <authorList>
            <consortium name="RefSeq"/>
        </authorList>
    </citation>
    <scope>IDENTIFICATION</scope>
    <source>
        <tissue evidence="3">Whole Larva</tissue>
    </source>
</reference>
<dbReference type="Proteomes" id="UP000695000">
    <property type="component" value="Unplaced"/>
</dbReference>
<name>A0ABM1MSA8_NICVS</name>
<dbReference type="InterPro" id="IPR039527">
    <property type="entry name" value="PIGG/GPI7"/>
</dbReference>
<protein>
    <submittedName>
        <fullName evidence="3">GPI ethanolamine phosphate transferase 2-like</fullName>
    </submittedName>
</protein>
<gene>
    <name evidence="3" type="primary">LOC108563328</name>
</gene>
<feature type="signal peptide" evidence="1">
    <location>
        <begin position="1"/>
        <end position="19"/>
    </location>
</feature>
<dbReference type="RefSeq" id="XP_017777458.1">
    <property type="nucleotide sequence ID" value="XM_017921969.1"/>
</dbReference>
<dbReference type="PANTHER" id="PTHR23072:SF0">
    <property type="entry name" value="GPI ETHANOLAMINE PHOSPHATE TRANSFERASE 2"/>
    <property type="match status" value="1"/>
</dbReference>
<keyword evidence="2" id="KW-1185">Reference proteome</keyword>
<dbReference type="GeneID" id="108563328"/>
<proteinExistence type="predicted"/>
<dbReference type="Gene3D" id="3.40.720.10">
    <property type="entry name" value="Alkaline Phosphatase, subunit A"/>
    <property type="match status" value="1"/>
</dbReference>
<evidence type="ECO:0000313" key="2">
    <source>
        <dbReference type="Proteomes" id="UP000695000"/>
    </source>
</evidence>
<evidence type="ECO:0000313" key="3">
    <source>
        <dbReference type="RefSeq" id="XP_017777458.1"/>
    </source>
</evidence>
<feature type="chain" id="PRO_5047118441" evidence="1">
    <location>
        <begin position="20"/>
        <end position="221"/>
    </location>
</feature>
<organism evidence="2 3">
    <name type="scientific">Nicrophorus vespilloides</name>
    <name type="common">Boreal carrion beetle</name>
    <dbReference type="NCBI Taxonomy" id="110193"/>
    <lineage>
        <taxon>Eukaryota</taxon>
        <taxon>Metazoa</taxon>
        <taxon>Ecdysozoa</taxon>
        <taxon>Arthropoda</taxon>
        <taxon>Hexapoda</taxon>
        <taxon>Insecta</taxon>
        <taxon>Pterygota</taxon>
        <taxon>Neoptera</taxon>
        <taxon>Endopterygota</taxon>
        <taxon>Coleoptera</taxon>
        <taxon>Polyphaga</taxon>
        <taxon>Staphyliniformia</taxon>
        <taxon>Silphidae</taxon>
        <taxon>Nicrophorinae</taxon>
        <taxon>Nicrophorus</taxon>
    </lineage>
</organism>